<dbReference type="Gramene" id="PGSC0003DMT400001224">
    <property type="protein sequence ID" value="PGSC0003DMT400001224"/>
    <property type="gene ID" value="PGSC0003DMG400000462"/>
</dbReference>
<dbReference type="AlphaFoldDB" id="M0ZI41"/>
<protein>
    <submittedName>
        <fullName evidence="1">RNA binding protein</fullName>
    </submittedName>
</protein>
<gene>
    <name evidence="1" type="primary">LOC102584284</name>
</gene>
<organism evidence="1 2">
    <name type="scientific">Solanum tuberosum</name>
    <name type="common">Potato</name>
    <dbReference type="NCBI Taxonomy" id="4113"/>
    <lineage>
        <taxon>Eukaryota</taxon>
        <taxon>Viridiplantae</taxon>
        <taxon>Streptophyta</taxon>
        <taxon>Embryophyta</taxon>
        <taxon>Tracheophyta</taxon>
        <taxon>Spermatophyta</taxon>
        <taxon>Magnoliopsida</taxon>
        <taxon>eudicotyledons</taxon>
        <taxon>Gunneridae</taxon>
        <taxon>Pentapetalae</taxon>
        <taxon>asterids</taxon>
        <taxon>lamiids</taxon>
        <taxon>Solanales</taxon>
        <taxon>Solanaceae</taxon>
        <taxon>Solanoideae</taxon>
        <taxon>Solaneae</taxon>
        <taxon>Solanum</taxon>
    </lineage>
</organism>
<sequence>MQVLPGQKCRNKATVVRCNTSGISLKRSIKVIFNIYNVICRWVQFRLHQRRSGSRIRSF</sequence>
<dbReference type="OrthoDB" id="21467at2759"/>
<dbReference type="HOGENOM" id="CLU_2965476_0_0_1"/>
<accession>M0ZI41</accession>
<dbReference type="ExpressionAtlas" id="M0ZI41">
    <property type="expression patterns" value="baseline"/>
</dbReference>
<reference evidence="2" key="1">
    <citation type="journal article" date="2011" name="Nature">
        <title>Genome sequence and analysis of the tuber crop potato.</title>
        <authorList>
            <consortium name="The Potato Genome Sequencing Consortium"/>
        </authorList>
    </citation>
    <scope>NUCLEOTIDE SEQUENCE [LARGE SCALE GENOMIC DNA]</scope>
    <source>
        <strain evidence="2">cv. DM1-3 516 R44</strain>
    </source>
</reference>
<reference evidence="1" key="2">
    <citation type="submission" date="2015-06" db="UniProtKB">
        <authorList>
            <consortium name="EnsemblPlants"/>
        </authorList>
    </citation>
    <scope>IDENTIFICATION</scope>
    <source>
        <strain evidence="1">DM1-3 516 R44</strain>
    </source>
</reference>
<dbReference type="EnsemblPlants" id="PGSC0003DMT400001224">
    <property type="protein sequence ID" value="PGSC0003DMT400001224"/>
    <property type="gene ID" value="PGSC0003DMG400000462"/>
</dbReference>
<evidence type="ECO:0000313" key="2">
    <source>
        <dbReference type="Proteomes" id="UP000011115"/>
    </source>
</evidence>
<keyword evidence="2" id="KW-1185">Reference proteome</keyword>
<proteinExistence type="predicted"/>
<dbReference type="Proteomes" id="UP000011115">
    <property type="component" value="Unassembled WGS sequence"/>
</dbReference>
<name>M0ZI41_SOLTU</name>
<evidence type="ECO:0000313" key="1">
    <source>
        <dbReference type="EnsemblPlants" id="PGSC0003DMT400001224"/>
    </source>
</evidence>